<evidence type="ECO:0000313" key="3">
    <source>
        <dbReference type="Proteomes" id="UP000253410"/>
    </source>
</evidence>
<dbReference type="InterPro" id="IPR041325">
    <property type="entry name" value="Gln_deamidase_2"/>
</dbReference>
<sequence length="301" mass="32740">MKKTLLGLLVVVTLAVVSIVACKKGADESVANVKSEKPVLLGEFTPYRLDVTGNKATIGFVQSARLFSLDTRQHEDLLTQLRAARDNDEPIRVNIYEGTNEIAGVEKASRPAIEAYQASKTTKQVVRSENMPIIPDLATLNSLFNLCKTPTIPYKYAADGCYARAHKMRQILLAQGYDCDKLFVYGNLAANTGSCCVYWGYHVAPLVRFKDAAGVVQLRILDPSLFTGPVDQTTWLNKCRDINCDSGAGISGTSQQPGNVYVRVSTGTLIYDDNYAKTNCTITAYTGLSGCIATGNNSACW</sequence>
<keyword evidence="3" id="KW-1185">Reference proteome</keyword>
<evidence type="ECO:0000259" key="1">
    <source>
        <dbReference type="Pfam" id="PF18626"/>
    </source>
</evidence>
<dbReference type="AlphaFoldDB" id="A0A365XUK2"/>
<comment type="caution">
    <text evidence="2">The sequence shown here is derived from an EMBL/GenBank/DDBJ whole genome shotgun (WGS) entry which is preliminary data.</text>
</comment>
<feature type="domain" description="Protein glutaminase" evidence="1">
    <location>
        <begin position="141"/>
        <end position="239"/>
    </location>
</feature>
<gene>
    <name evidence="2" type="ORF">DF182_25260</name>
</gene>
<dbReference type="Pfam" id="PF18626">
    <property type="entry name" value="Gln_deamidase_2"/>
    <property type="match status" value="1"/>
</dbReference>
<dbReference type="EMBL" id="QFFJ01000002">
    <property type="protein sequence ID" value="RBL89798.1"/>
    <property type="molecule type" value="Genomic_DNA"/>
</dbReference>
<dbReference type="Gene3D" id="2.40.50.340">
    <property type="match status" value="1"/>
</dbReference>
<reference evidence="2 3" key="1">
    <citation type="submission" date="2018-05" db="EMBL/GenBank/DDBJ databases">
        <title>Chitinophaga sp. K3CV102501T nov., isolated from isolated from a monsoon evergreen broad-leaved forest soil.</title>
        <authorList>
            <person name="Lv Y."/>
        </authorList>
    </citation>
    <scope>NUCLEOTIDE SEQUENCE [LARGE SCALE GENOMIC DNA]</scope>
    <source>
        <strain evidence="2 3">GDMCC 1.1325</strain>
    </source>
</reference>
<proteinExistence type="predicted"/>
<dbReference type="PROSITE" id="PS51257">
    <property type="entry name" value="PROKAR_LIPOPROTEIN"/>
    <property type="match status" value="1"/>
</dbReference>
<protein>
    <recommendedName>
        <fullName evidence="1">Protein glutaminase domain-containing protein</fullName>
    </recommendedName>
</protein>
<evidence type="ECO:0000313" key="2">
    <source>
        <dbReference type="EMBL" id="RBL89798.1"/>
    </source>
</evidence>
<organism evidence="2 3">
    <name type="scientific">Chitinophaga flava</name>
    <dbReference type="NCBI Taxonomy" id="2259036"/>
    <lineage>
        <taxon>Bacteria</taxon>
        <taxon>Pseudomonadati</taxon>
        <taxon>Bacteroidota</taxon>
        <taxon>Chitinophagia</taxon>
        <taxon>Chitinophagales</taxon>
        <taxon>Chitinophagaceae</taxon>
        <taxon>Chitinophaga</taxon>
    </lineage>
</organism>
<dbReference type="RefSeq" id="WP_113618546.1">
    <property type="nucleotide sequence ID" value="NZ_QFFJ01000002.1"/>
</dbReference>
<dbReference type="Proteomes" id="UP000253410">
    <property type="component" value="Unassembled WGS sequence"/>
</dbReference>
<accession>A0A365XUK2</accession>
<dbReference type="OrthoDB" id="8417456at2"/>
<dbReference type="Gene3D" id="3.10.620.30">
    <property type="match status" value="1"/>
</dbReference>
<name>A0A365XUK2_9BACT</name>
<dbReference type="NCBIfam" id="NF040782">
    <property type="entry name" value="PG_glutam_Chrys"/>
    <property type="match status" value="1"/>
</dbReference>